<dbReference type="EMBL" id="CP061172">
    <property type="protein sequence ID" value="QNR65275.1"/>
    <property type="molecule type" value="Genomic_DNA"/>
</dbReference>
<gene>
    <name evidence="1" type="ORF">IAQ67_15305</name>
</gene>
<proteinExistence type="predicted"/>
<evidence type="ECO:0000313" key="2">
    <source>
        <dbReference type="Proteomes" id="UP000516384"/>
    </source>
</evidence>
<evidence type="ECO:0008006" key="3">
    <source>
        <dbReference type="Google" id="ProtNLM"/>
    </source>
</evidence>
<sequence length="249" mass="27622">MKKEIAVLMLLSVVLLSGCGLDKPAMVTEGQGESPSKQVTTQPQQETNAKLIEASKNEEVKLYAVNKIDGDVHGVKVEINGNQREFDWNILNTGTKPRVFYTDLTGDGKEEAVIIINTGRGTGLDTFDIHALNAKDLTEIKVQNYEEIVGEIDTHVVKNDDTLTITVKTKEKEYKFNSNVVLPPNYKQDKLAFGGVVIYELENQKIVTKIGASVGASPQYVGNFHITYKFDTAKNEFVADQIKFVPNKK</sequence>
<dbReference type="Proteomes" id="UP000516384">
    <property type="component" value="Chromosome"/>
</dbReference>
<dbReference type="AlphaFoldDB" id="A0A7H0Y2G7"/>
<name>A0A7H0Y2G7_9BACL</name>
<accession>A0A7H0Y2G7</accession>
<protein>
    <recommendedName>
        <fullName evidence="3">Lipoprotein</fullName>
    </recommendedName>
</protein>
<organism evidence="1 2">
    <name type="scientific">Paenibacillus peoriae</name>
    <dbReference type="NCBI Taxonomy" id="59893"/>
    <lineage>
        <taxon>Bacteria</taxon>
        <taxon>Bacillati</taxon>
        <taxon>Bacillota</taxon>
        <taxon>Bacilli</taxon>
        <taxon>Bacillales</taxon>
        <taxon>Paenibacillaceae</taxon>
        <taxon>Paenibacillus</taxon>
    </lineage>
</organism>
<dbReference type="PROSITE" id="PS51257">
    <property type="entry name" value="PROKAR_LIPOPROTEIN"/>
    <property type="match status" value="1"/>
</dbReference>
<evidence type="ECO:0000313" key="1">
    <source>
        <dbReference type="EMBL" id="QNR65275.1"/>
    </source>
</evidence>
<dbReference type="RefSeq" id="WP_190297182.1">
    <property type="nucleotide sequence ID" value="NZ_CP061172.1"/>
</dbReference>
<reference evidence="1 2" key="1">
    <citation type="submission" date="2020-09" db="EMBL/GenBank/DDBJ databases">
        <title>Characterization of Paenibacillus peoriae strain ZF390 with broad-spectrum antimicrobial activity as a potential biocontrol agent.</title>
        <authorList>
            <person name="Li L."/>
            <person name="Zhao Y."/>
            <person name="Li B."/>
            <person name="Xie X."/>
        </authorList>
    </citation>
    <scope>NUCLEOTIDE SEQUENCE [LARGE SCALE GENOMIC DNA]</scope>
    <source>
        <strain evidence="1 2">ZF390</strain>
    </source>
</reference>